<reference evidence="1 2" key="1">
    <citation type="journal article" date="2015" name="Genome Biol. Evol.">
        <title>Comparative Genomics of a Bacterivorous Green Alga Reveals Evolutionary Causalities and Consequences of Phago-Mixotrophic Mode of Nutrition.</title>
        <authorList>
            <person name="Burns J.A."/>
            <person name="Paasch A."/>
            <person name="Narechania A."/>
            <person name="Kim E."/>
        </authorList>
    </citation>
    <scope>NUCLEOTIDE SEQUENCE [LARGE SCALE GENOMIC DNA]</scope>
    <source>
        <strain evidence="1 2">PLY_AMNH</strain>
    </source>
</reference>
<dbReference type="EMBL" id="LGRX02001101">
    <property type="protein sequence ID" value="KAK3286889.1"/>
    <property type="molecule type" value="Genomic_DNA"/>
</dbReference>
<dbReference type="AlphaFoldDB" id="A0AAE0GZ15"/>
<comment type="caution">
    <text evidence="1">The sequence shown here is derived from an EMBL/GenBank/DDBJ whole genome shotgun (WGS) entry which is preliminary data.</text>
</comment>
<protein>
    <submittedName>
        <fullName evidence="1">Uncharacterized protein</fullName>
    </submittedName>
</protein>
<organism evidence="1 2">
    <name type="scientific">Cymbomonas tetramitiformis</name>
    <dbReference type="NCBI Taxonomy" id="36881"/>
    <lineage>
        <taxon>Eukaryota</taxon>
        <taxon>Viridiplantae</taxon>
        <taxon>Chlorophyta</taxon>
        <taxon>Pyramimonadophyceae</taxon>
        <taxon>Pyramimonadales</taxon>
        <taxon>Pyramimonadaceae</taxon>
        <taxon>Cymbomonas</taxon>
    </lineage>
</organism>
<sequence>MSDHPFTEFNKEDNNGTLIGNWVEESALQSATGTHRYKSWVPGESAEKSVYATAVGAPEFIPTAPRVLDHADKQDSAEWINHSQDVHRHPEGRTNDLRVHVNGNQTGLRTQIMLNSMAAVASNLPADAPPEKNFTSTKMADFVQHDMSQLSVGKRVMKTIDGEEVTLGDRDHTFLAESGLQHKSRVDRERLGETVRDEQHYVKDTPITCYQQSVDSADYPGQGFVHGSGVGGKNPYGKTCNFTKEMSDHTKLIIDQ</sequence>
<evidence type="ECO:0000313" key="1">
    <source>
        <dbReference type="EMBL" id="KAK3286889.1"/>
    </source>
</evidence>
<proteinExistence type="predicted"/>
<accession>A0AAE0GZ15</accession>
<evidence type="ECO:0000313" key="2">
    <source>
        <dbReference type="Proteomes" id="UP001190700"/>
    </source>
</evidence>
<dbReference type="Proteomes" id="UP001190700">
    <property type="component" value="Unassembled WGS sequence"/>
</dbReference>
<keyword evidence="2" id="KW-1185">Reference proteome</keyword>
<name>A0AAE0GZ15_9CHLO</name>
<gene>
    <name evidence="1" type="ORF">CYMTET_5574</name>
</gene>